<reference evidence="19 20" key="1">
    <citation type="journal article" date="2003" name="Int. J. Syst. Evol. Microbiol.">
        <title>Halobacillus salinus sp. nov., isolated from a salt lake on the coast of the East Sea in Korea.</title>
        <authorList>
            <person name="Yoon J.H."/>
            <person name="Kang K.H."/>
            <person name="Park Y.H."/>
        </authorList>
    </citation>
    <scope>NUCLEOTIDE SEQUENCE [LARGE SCALE GENOMIC DNA]</scope>
    <source>
        <strain evidence="19 20">HSL-3</strain>
    </source>
</reference>
<evidence type="ECO:0000256" key="16">
    <source>
        <dbReference type="RuleBase" id="RU004106"/>
    </source>
</evidence>
<dbReference type="SUPFAM" id="SSF56752">
    <property type="entry name" value="D-aminoacid aminotransferase-like PLP-dependent enzymes"/>
    <property type="match status" value="1"/>
</dbReference>
<dbReference type="PROSITE" id="PS00770">
    <property type="entry name" value="AA_TRANSFER_CLASS_4"/>
    <property type="match status" value="1"/>
</dbReference>
<evidence type="ECO:0000256" key="17">
    <source>
        <dbReference type="RuleBase" id="RU004516"/>
    </source>
</evidence>
<evidence type="ECO:0000256" key="8">
    <source>
        <dbReference type="ARBA" id="ARBA00022576"/>
    </source>
</evidence>
<dbReference type="AlphaFoldDB" id="A0A4Z0GV72"/>
<evidence type="ECO:0000256" key="12">
    <source>
        <dbReference type="ARBA" id="ARBA00023304"/>
    </source>
</evidence>
<dbReference type="GO" id="GO:0052656">
    <property type="term" value="F:L-isoleucine-2-oxoglutarate transaminase activity"/>
    <property type="evidence" value="ECO:0007669"/>
    <property type="project" value="RHEA"/>
</dbReference>
<evidence type="ECO:0000256" key="11">
    <source>
        <dbReference type="ARBA" id="ARBA00022898"/>
    </source>
</evidence>
<evidence type="ECO:0000256" key="6">
    <source>
        <dbReference type="ARBA" id="ARBA00009320"/>
    </source>
</evidence>
<keyword evidence="20" id="KW-1185">Reference proteome</keyword>
<dbReference type="EC" id="2.6.1.42" evidence="18"/>
<dbReference type="FunFam" id="3.20.10.10:FF:000002">
    <property type="entry name" value="D-alanine aminotransferase"/>
    <property type="match status" value="1"/>
</dbReference>
<dbReference type="NCBIfam" id="TIGR01122">
    <property type="entry name" value="ilvE_I"/>
    <property type="match status" value="1"/>
</dbReference>
<dbReference type="UniPathway" id="UPA00048">
    <property type="reaction ID" value="UER00073"/>
</dbReference>
<keyword evidence="9 18" id="KW-0028">Amino-acid biosynthesis</keyword>
<dbReference type="GO" id="GO:0052655">
    <property type="term" value="F:L-valine-2-oxoglutarate transaminase activity"/>
    <property type="evidence" value="ECO:0007669"/>
    <property type="project" value="RHEA"/>
</dbReference>
<dbReference type="InterPro" id="IPR018300">
    <property type="entry name" value="Aminotrans_IV_CS"/>
</dbReference>
<dbReference type="InterPro" id="IPR001544">
    <property type="entry name" value="Aminotrans_IV"/>
</dbReference>
<dbReference type="PANTHER" id="PTHR42743">
    <property type="entry name" value="AMINO-ACID AMINOTRANSFERASE"/>
    <property type="match status" value="1"/>
</dbReference>
<evidence type="ECO:0000256" key="15">
    <source>
        <dbReference type="ARBA" id="ARBA00049229"/>
    </source>
</evidence>
<evidence type="ECO:0000256" key="18">
    <source>
        <dbReference type="RuleBase" id="RU364094"/>
    </source>
</evidence>
<evidence type="ECO:0000256" key="9">
    <source>
        <dbReference type="ARBA" id="ARBA00022605"/>
    </source>
</evidence>
<evidence type="ECO:0000256" key="10">
    <source>
        <dbReference type="ARBA" id="ARBA00022679"/>
    </source>
</evidence>
<dbReference type="GO" id="GO:0009099">
    <property type="term" value="P:L-valine biosynthetic process"/>
    <property type="evidence" value="ECO:0007669"/>
    <property type="project" value="UniProtKB-UniPathway"/>
</dbReference>
<evidence type="ECO:0000256" key="14">
    <source>
        <dbReference type="ARBA" id="ARBA00048798"/>
    </source>
</evidence>
<dbReference type="Proteomes" id="UP000297982">
    <property type="component" value="Unassembled WGS sequence"/>
</dbReference>
<comment type="subunit">
    <text evidence="7">Homodimer.</text>
</comment>
<comment type="caution">
    <text evidence="19">The sequence shown here is derived from an EMBL/GenBank/DDBJ whole genome shotgun (WGS) entry which is preliminary data.</text>
</comment>
<dbReference type="Gene3D" id="3.30.470.10">
    <property type="match status" value="1"/>
</dbReference>
<dbReference type="InterPro" id="IPR005785">
    <property type="entry name" value="B_amino_transI"/>
</dbReference>
<evidence type="ECO:0000256" key="1">
    <source>
        <dbReference type="ARBA" id="ARBA00001933"/>
    </source>
</evidence>
<sequence length="301" mass="34174">MAFMFDRTHFVDERTLSVSVKNKGLNYGLGCIDGIRAFWNEDKNQLYIFRLEDHFERFHRSGKALSIQIPYSVDQLSYITKQLLLMNRTTQDVYIRPICFKGGNTLRPELQDPYNHLAIYADYIDYEPKPSLKVGISSWTRMGSNMIPPQAKSTAGYMNSGLAIQEAALNGYDEAVFLTEEGHVSEGAAENIFIVRGGEVFTPPIADDILPGITRDTVAEILMEELRIPISEKSIARVELYEADEIFLTGTAIGIKPIIEVDRRRIGKGEPGEVTLEIQRLYNKIVRGQMPPYLFYCTPLY</sequence>
<evidence type="ECO:0000256" key="4">
    <source>
        <dbReference type="ARBA" id="ARBA00004931"/>
    </source>
</evidence>
<keyword evidence="11 17" id="KW-0663">Pyridoxal phosphate</keyword>
<accession>A0A4Z0GV72</accession>
<dbReference type="GO" id="GO:0009098">
    <property type="term" value="P:L-leucine biosynthetic process"/>
    <property type="evidence" value="ECO:0007669"/>
    <property type="project" value="UniProtKB-UniPathway"/>
</dbReference>
<dbReference type="NCBIfam" id="NF005146">
    <property type="entry name" value="PRK06606.1"/>
    <property type="match status" value="1"/>
</dbReference>
<protein>
    <recommendedName>
        <fullName evidence="18">Branched-chain-amino-acid aminotransferase</fullName>
        <shortName evidence="18">BCAT</shortName>
        <ecNumber evidence="18">2.6.1.42</ecNumber>
    </recommendedName>
</protein>
<dbReference type="UniPathway" id="UPA00047">
    <property type="reaction ID" value="UER00058"/>
</dbReference>
<comment type="catalytic activity">
    <reaction evidence="15 18">
        <text>L-leucine + 2-oxoglutarate = 4-methyl-2-oxopentanoate + L-glutamate</text>
        <dbReference type="Rhea" id="RHEA:18321"/>
        <dbReference type="ChEBI" id="CHEBI:16810"/>
        <dbReference type="ChEBI" id="CHEBI:17865"/>
        <dbReference type="ChEBI" id="CHEBI:29985"/>
        <dbReference type="ChEBI" id="CHEBI:57427"/>
        <dbReference type="EC" id="2.6.1.42"/>
    </reaction>
</comment>
<comment type="cofactor">
    <cofactor evidence="1 17">
        <name>pyridoxal 5'-phosphate</name>
        <dbReference type="ChEBI" id="CHEBI:597326"/>
    </cofactor>
</comment>
<dbReference type="PANTHER" id="PTHR42743:SF4">
    <property type="entry name" value="BRANCHED-CHAIN-AMINO-ACID AMINOTRANSFERASE-RELATED"/>
    <property type="match status" value="1"/>
</dbReference>
<comment type="function">
    <text evidence="2 18">Acts on leucine, isoleucine and valine.</text>
</comment>
<name>A0A4Z0GV72_9BACI</name>
<dbReference type="GO" id="GO:0009097">
    <property type="term" value="P:isoleucine biosynthetic process"/>
    <property type="evidence" value="ECO:0007669"/>
    <property type="project" value="UniProtKB-UniPathway"/>
</dbReference>
<evidence type="ECO:0000256" key="2">
    <source>
        <dbReference type="ARBA" id="ARBA00003109"/>
    </source>
</evidence>
<evidence type="ECO:0000313" key="19">
    <source>
        <dbReference type="EMBL" id="TGB01127.1"/>
    </source>
</evidence>
<evidence type="ECO:0000256" key="5">
    <source>
        <dbReference type="ARBA" id="ARBA00005072"/>
    </source>
</evidence>
<organism evidence="19 20">
    <name type="scientific">Halobacillus salinus</name>
    <dbReference type="NCBI Taxonomy" id="192814"/>
    <lineage>
        <taxon>Bacteria</taxon>
        <taxon>Bacillati</taxon>
        <taxon>Bacillota</taxon>
        <taxon>Bacilli</taxon>
        <taxon>Bacillales</taxon>
        <taxon>Bacillaceae</taxon>
        <taxon>Halobacillus</taxon>
    </lineage>
</organism>
<dbReference type="Gene3D" id="3.20.10.10">
    <property type="entry name" value="D-amino Acid Aminotransferase, subunit A, domain 2"/>
    <property type="match status" value="1"/>
</dbReference>
<comment type="pathway">
    <text evidence="3 18">Amino-acid biosynthesis; L-isoleucine biosynthesis; L-isoleucine from 2-oxobutanoate: step 4/4.</text>
</comment>
<dbReference type="UniPathway" id="UPA00049">
    <property type="reaction ID" value="UER00062"/>
</dbReference>
<evidence type="ECO:0000313" key="20">
    <source>
        <dbReference type="Proteomes" id="UP000297982"/>
    </source>
</evidence>
<dbReference type="GO" id="GO:0052654">
    <property type="term" value="F:L-leucine-2-oxoglutarate transaminase activity"/>
    <property type="evidence" value="ECO:0007669"/>
    <property type="project" value="RHEA"/>
</dbReference>
<evidence type="ECO:0000256" key="3">
    <source>
        <dbReference type="ARBA" id="ARBA00004824"/>
    </source>
</evidence>
<dbReference type="Pfam" id="PF01063">
    <property type="entry name" value="Aminotran_4"/>
    <property type="match status" value="1"/>
</dbReference>
<keyword evidence="8 18" id="KW-0032">Aminotransferase</keyword>
<comment type="similarity">
    <text evidence="6 16">Belongs to the class-IV pyridoxal-phosphate-dependent aminotransferase family.</text>
</comment>
<evidence type="ECO:0000256" key="7">
    <source>
        <dbReference type="ARBA" id="ARBA00011738"/>
    </source>
</evidence>
<dbReference type="InterPro" id="IPR043132">
    <property type="entry name" value="BCAT-like_C"/>
</dbReference>
<dbReference type="InterPro" id="IPR050571">
    <property type="entry name" value="Class-IV_PLP-Dep_Aminotrnsfr"/>
</dbReference>
<keyword evidence="12 18" id="KW-0100">Branched-chain amino acid biosynthesis</keyword>
<dbReference type="EMBL" id="SRJC01000008">
    <property type="protein sequence ID" value="TGB01127.1"/>
    <property type="molecule type" value="Genomic_DNA"/>
</dbReference>
<comment type="catalytic activity">
    <reaction evidence="14 18">
        <text>L-isoleucine + 2-oxoglutarate = (S)-3-methyl-2-oxopentanoate + L-glutamate</text>
        <dbReference type="Rhea" id="RHEA:24801"/>
        <dbReference type="ChEBI" id="CHEBI:16810"/>
        <dbReference type="ChEBI" id="CHEBI:29985"/>
        <dbReference type="ChEBI" id="CHEBI:35146"/>
        <dbReference type="ChEBI" id="CHEBI:58045"/>
        <dbReference type="EC" id="2.6.1.42"/>
    </reaction>
</comment>
<proteinExistence type="inferred from homology"/>
<dbReference type="STRING" id="192814.GCA_900166575_00270"/>
<evidence type="ECO:0000256" key="13">
    <source>
        <dbReference type="ARBA" id="ARBA00048212"/>
    </source>
</evidence>
<dbReference type="InterPro" id="IPR043131">
    <property type="entry name" value="BCAT-like_N"/>
</dbReference>
<dbReference type="InterPro" id="IPR036038">
    <property type="entry name" value="Aminotransferase-like"/>
</dbReference>
<comment type="pathway">
    <text evidence="4 18">Amino-acid biosynthesis; L-valine biosynthesis; L-valine from pyruvate: step 4/4.</text>
</comment>
<keyword evidence="10 18" id="KW-0808">Transferase</keyword>
<gene>
    <name evidence="18" type="primary">ilvE</name>
    <name evidence="19" type="ORF">E4663_18420</name>
</gene>
<comment type="catalytic activity">
    <reaction evidence="13 18">
        <text>L-valine + 2-oxoglutarate = 3-methyl-2-oxobutanoate + L-glutamate</text>
        <dbReference type="Rhea" id="RHEA:24813"/>
        <dbReference type="ChEBI" id="CHEBI:11851"/>
        <dbReference type="ChEBI" id="CHEBI:16810"/>
        <dbReference type="ChEBI" id="CHEBI:29985"/>
        <dbReference type="ChEBI" id="CHEBI:57762"/>
        <dbReference type="EC" id="2.6.1.42"/>
    </reaction>
</comment>
<comment type="pathway">
    <text evidence="5 18">Amino-acid biosynthesis; L-leucine biosynthesis; L-leucine from 3-methyl-2-oxobutanoate: step 4/4.</text>
</comment>